<dbReference type="Pfam" id="PF04607">
    <property type="entry name" value="RelA_SpoT"/>
    <property type="match status" value="1"/>
</dbReference>
<dbReference type="CDD" id="cd05399">
    <property type="entry name" value="NT_Rel-Spo_like"/>
    <property type="match status" value="1"/>
</dbReference>
<proteinExistence type="predicted"/>
<dbReference type="EMBL" id="FOCP01000016">
    <property type="protein sequence ID" value="SEN38879.1"/>
    <property type="molecule type" value="Genomic_DNA"/>
</dbReference>
<dbReference type="Gene3D" id="3.30.460.10">
    <property type="entry name" value="Beta Polymerase, domain 2"/>
    <property type="match status" value="1"/>
</dbReference>
<dbReference type="InterPro" id="IPR043519">
    <property type="entry name" value="NT_sf"/>
</dbReference>
<dbReference type="PANTHER" id="PTHR21525:SF9">
    <property type="entry name" value="CHANNEL_COLICIN DOMAIN-CONTAINING PROTEIN"/>
    <property type="match status" value="1"/>
</dbReference>
<dbReference type="GO" id="GO:0015969">
    <property type="term" value="P:guanosine tetraphosphate metabolic process"/>
    <property type="evidence" value="ECO:0007669"/>
    <property type="project" value="InterPro"/>
</dbReference>
<organism evidence="2 3">
    <name type="scientific">Nitrosomonas marina</name>
    <dbReference type="NCBI Taxonomy" id="917"/>
    <lineage>
        <taxon>Bacteria</taxon>
        <taxon>Pseudomonadati</taxon>
        <taxon>Pseudomonadota</taxon>
        <taxon>Betaproteobacteria</taxon>
        <taxon>Nitrosomonadales</taxon>
        <taxon>Nitrosomonadaceae</taxon>
        <taxon>Nitrosomonas</taxon>
    </lineage>
</organism>
<dbReference type="AlphaFoldDB" id="A0A1H8G4S1"/>
<dbReference type="SMART" id="SM00954">
    <property type="entry name" value="RelA_SpoT"/>
    <property type="match status" value="1"/>
</dbReference>
<dbReference type="InterPro" id="IPR007685">
    <property type="entry name" value="RelA_SpoT"/>
</dbReference>
<dbReference type="RefSeq" id="WP_090633041.1">
    <property type="nucleotide sequence ID" value="NZ_FOCP01000016.1"/>
</dbReference>
<protein>
    <recommendedName>
        <fullName evidence="1">RelA/SpoT domain-containing protein</fullName>
    </recommendedName>
</protein>
<evidence type="ECO:0000313" key="2">
    <source>
        <dbReference type="EMBL" id="SEN38879.1"/>
    </source>
</evidence>
<dbReference type="Proteomes" id="UP000199459">
    <property type="component" value="Unassembled WGS sequence"/>
</dbReference>
<accession>A0A1H8G4S1</accession>
<dbReference type="OrthoDB" id="9807902at2"/>
<evidence type="ECO:0000259" key="1">
    <source>
        <dbReference type="SMART" id="SM00954"/>
    </source>
</evidence>
<name>A0A1H8G4S1_9PROT</name>
<reference evidence="2 3" key="1">
    <citation type="submission" date="2016-10" db="EMBL/GenBank/DDBJ databases">
        <authorList>
            <person name="de Groot N.N."/>
        </authorList>
    </citation>
    <scope>NUCLEOTIDE SEQUENCE [LARGE SCALE GENOMIC DNA]</scope>
    <source>
        <strain evidence="2 3">Nm22</strain>
    </source>
</reference>
<dbReference type="PANTHER" id="PTHR21525">
    <property type="entry name" value="MOTILE SPERM PROTEIN"/>
    <property type="match status" value="1"/>
</dbReference>
<dbReference type="SUPFAM" id="SSF81301">
    <property type="entry name" value="Nucleotidyltransferase"/>
    <property type="match status" value="1"/>
</dbReference>
<sequence length="484" mass="52148">MGDGIRRPQPDLSFDDLYKQAESSVPVLEKSAQDFLNRLKVRNPELFKNVTFEVGPLKEPDRALAKVNTDYKGDTRQIKDIVRGRFIVDTPEQITAIKQAILEELDVDSMKDKFVHPVTTTGYRDINTKIGLENGHIAEIQIQQRDMLRVNTFTHDLMEEAQTLERKAKIENRQNTHEEKLKIRDLEHQMQELHAAAAHDGNLNTLVKAELREQFAYKGELDAKGSALGKLSETTGKLGRNGGVVAGIALGTLSSAFALASGSSKAEAAEIFYETAVPYGETELDLARGDLDAAARSATIETASNGGSFAGAAAGAAAGAMIGSAVPGLGTAAGAIVGGIIGGLGGGIGTGYITEKLYDNYAQLKSGAVNLAQETAESLSSAVQDTRRYLASWFDDDPVLDVQVAFASLPDRVTPDMPPEVAALVEVKASQMLFKQRFAEIEEHDGLPEVLAYIEAHPLEVEQKMPAAEERPAHYTHLPAPGLG</sequence>
<feature type="domain" description="RelA/SpoT" evidence="1">
    <location>
        <begin position="55"/>
        <end position="162"/>
    </location>
</feature>
<gene>
    <name evidence="2" type="ORF">SAMN05216325_11631</name>
</gene>
<evidence type="ECO:0000313" key="3">
    <source>
        <dbReference type="Proteomes" id="UP000199459"/>
    </source>
</evidence>